<keyword evidence="5 9" id="KW-0418">Kinase</keyword>
<dbReference type="STRING" id="202951.GCA_001485025_01627"/>
<keyword evidence="7" id="KW-0289">Folate biosynthesis</keyword>
<gene>
    <name evidence="9" type="ORF">EXE25_10425</name>
</gene>
<dbReference type="UniPathway" id="UPA00077">
    <property type="reaction ID" value="UER00155"/>
</dbReference>
<evidence type="ECO:0000256" key="2">
    <source>
        <dbReference type="ARBA" id="ARBA00013253"/>
    </source>
</evidence>
<comment type="caution">
    <text evidence="9">The sequence shown here is derived from an EMBL/GenBank/DDBJ whole genome shotgun (WGS) entry which is preliminary data.</text>
</comment>
<name>A0A4Q7AW07_9GAMM</name>
<evidence type="ECO:0000256" key="3">
    <source>
        <dbReference type="ARBA" id="ARBA00022679"/>
    </source>
</evidence>
<reference evidence="9 10" key="1">
    <citation type="submission" date="2019-02" db="EMBL/GenBank/DDBJ databases">
        <title>The Batch Genome Submission of Acinetobacter spp. strains.</title>
        <authorList>
            <person name="Qin J."/>
            <person name="Hu Y."/>
            <person name="Ye H."/>
            <person name="Wei L."/>
            <person name="Feng Y."/>
            <person name="Zong Z."/>
        </authorList>
    </citation>
    <scope>NUCLEOTIDE SEQUENCE [LARGE SCALE GENOMIC DNA]</scope>
    <source>
        <strain evidence="9 10">WCHABo060081</strain>
    </source>
</reference>
<protein>
    <recommendedName>
        <fullName evidence="2">2-amino-4-hydroxy-6-hydroxymethyldihydropteridine diphosphokinase</fullName>
        <ecNumber evidence="2">2.7.6.3</ecNumber>
    </recommendedName>
</protein>
<accession>A0A4Q7AW07</accession>
<dbReference type="GO" id="GO:0016301">
    <property type="term" value="F:kinase activity"/>
    <property type="evidence" value="ECO:0007669"/>
    <property type="project" value="UniProtKB-KW"/>
</dbReference>
<sequence length="146" mass="16573">MNVTETIFALALASNCNPKQHFQRAIAQISQLGDFKFSKIYLIPCRDGIGAEYWNAACLVRSHLTAFEVTAYLKQMEADSGRIRPSHNISLDVDLIAWGDDLTHMQFNPKKMPLALDVKIPMYDIWENELFEHQHDTPPVVQADGL</sequence>
<evidence type="ECO:0000313" key="10">
    <source>
        <dbReference type="Proteomes" id="UP000293483"/>
    </source>
</evidence>
<keyword evidence="3" id="KW-0808">Transferase</keyword>
<dbReference type="InterPro" id="IPR035907">
    <property type="entry name" value="Hppk_sf"/>
</dbReference>
<dbReference type="EMBL" id="SGSU01000010">
    <property type="protein sequence ID" value="RZG66658.1"/>
    <property type="molecule type" value="Genomic_DNA"/>
</dbReference>
<dbReference type="Proteomes" id="UP000293483">
    <property type="component" value="Unassembled WGS sequence"/>
</dbReference>
<proteinExistence type="predicted"/>
<evidence type="ECO:0000259" key="8">
    <source>
        <dbReference type="Pfam" id="PF01288"/>
    </source>
</evidence>
<dbReference type="Pfam" id="PF01288">
    <property type="entry name" value="HPPK"/>
    <property type="match status" value="1"/>
</dbReference>
<keyword evidence="6" id="KW-0067">ATP-binding</keyword>
<dbReference type="GO" id="GO:0003848">
    <property type="term" value="F:2-amino-4-hydroxy-6-hydroxymethyldihydropteridine diphosphokinase activity"/>
    <property type="evidence" value="ECO:0007669"/>
    <property type="project" value="UniProtKB-EC"/>
</dbReference>
<dbReference type="GO" id="GO:0046656">
    <property type="term" value="P:folic acid biosynthetic process"/>
    <property type="evidence" value="ECO:0007669"/>
    <property type="project" value="UniProtKB-KW"/>
</dbReference>
<dbReference type="AlphaFoldDB" id="A0A4Q7AW07"/>
<evidence type="ECO:0000256" key="1">
    <source>
        <dbReference type="ARBA" id="ARBA00005051"/>
    </source>
</evidence>
<keyword evidence="4" id="KW-0547">Nucleotide-binding</keyword>
<evidence type="ECO:0000256" key="6">
    <source>
        <dbReference type="ARBA" id="ARBA00022840"/>
    </source>
</evidence>
<dbReference type="Gene3D" id="3.30.70.560">
    <property type="entry name" value="7,8-Dihydro-6-hydroxymethylpterin-pyrophosphokinase HPPK"/>
    <property type="match status" value="1"/>
</dbReference>
<dbReference type="GO" id="GO:0005524">
    <property type="term" value="F:ATP binding"/>
    <property type="evidence" value="ECO:0007669"/>
    <property type="project" value="UniProtKB-KW"/>
</dbReference>
<dbReference type="SUPFAM" id="SSF55083">
    <property type="entry name" value="6-hydroxymethyl-7,8-dihydropterin pyrophosphokinase, HPPK"/>
    <property type="match status" value="1"/>
</dbReference>
<dbReference type="GO" id="GO:0046654">
    <property type="term" value="P:tetrahydrofolate biosynthetic process"/>
    <property type="evidence" value="ECO:0007669"/>
    <property type="project" value="UniProtKB-UniPathway"/>
</dbReference>
<evidence type="ECO:0000256" key="7">
    <source>
        <dbReference type="ARBA" id="ARBA00022909"/>
    </source>
</evidence>
<evidence type="ECO:0000256" key="5">
    <source>
        <dbReference type="ARBA" id="ARBA00022777"/>
    </source>
</evidence>
<comment type="pathway">
    <text evidence="1">Cofactor biosynthesis; tetrahydrofolate biosynthesis; 2-amino-4-hydroxy-6-hydroxymethyl-7,8-dihydropteridine diphosphate from 7,8-dihydroneopterin triphosphate: step 4/4.</text>
</comment>
<evidence type="ECO:0000313" key="9">
    <source>
        <dbReference type="EMBL" id="RZG66658.1"/>
    </source>
</evidence>
<evidence type="ECO:0000256" key="4">
    <source>
        <dbReference type="ARBA" id="ARBA00022741"/>
    </source>
</evidence>
<dbReference type="EC" id="2.7.6.3" evidence="2"/>
<dbReference type="RefSeq" id="WP_130146098.1">
    <property type="nucleotide sequence ID" value="NZ_SGSU01000010.1"/>
</dbReference>
<feature type="domain" description="7,8-dihydro-6-hydroxymethylpterin-pyrophosphokinase" evidence="8">
    <location>
        <begin position="10"/>
        <end position="128"/>
    </location>
</feature>
<dbReference type="InterPro" id="IPR000550">
    <property type="entry name" value="Hppk"/>
</dbReference>
<organism evidence="9 10">
    <name type="scientific">Acinetobacter bouvetii</name>
    <dbReference type="NCBI Taxonomy" id="202951"/>
    <lineage>
        <taxon>Bacteria</taxon>
        <taxon>Pseudomonadati</taxon>
        <taxon>Pseudomonadota</taxon>
        <taxon>Gammaproteobacteria</taxon>
        <taxon>Moraxellales</taxon>
        <taxon>Moraxellaceae</taxon>
        <taxon>Acinetobacter</taxon>
    </lineage>
</organism>